<feature type="non-terminal residue" evidence="1">
    <location>
        <position position="1"/>
    </location>
</feature>
<protein>
    <submittedName>
        <fullName evidence="1">Uncharacterized protein</fullName>
    </submittedName>
</protein>
<gene>
    <name evidence="1" type="ORF">L9F63_021969</name>
</gene>
<dbReference type="EMBL" id="JASPKZ010007545">
    <property type="protein sequence ID" value="KAJ9583684.1"/>
    <property type="molecule type" value="Genomic_DNA"/>
</dbReference>
<evidence type="ECO:0000313" key="2">
    <source>
        <dbReference type="Proteomes" id="UP001233999"/>
    </source>
</evidence>
<proteinExistence type="predicted"/>
<accession>A0AAD7ZMU9</accession>
<feature type="non-terminal residue" evidence="1">
    <location>
        <position position="94"/>
    </location>
</feature>
<sequence>ALYAMSEQEAHTSGKQLFRRRRIGATASKSCQLDETLMNRKNQCSKWYFSFSSYSLRPQITETYDVLGSQFSIPGGDNTNPKPYSIGVSNRGNL</sequence>
<organism evidence="1 2">
    <name type="scientific">Diploptera punctata</name>
    <name type="common">Pacific beetle cockroach</name>
    <dbReference type="NCBI Taxonomy" id="6984"/>
    <lineage>
        <taxon>Eukaryota</taxon>
        <taxon>Metazoa</taxon>
        <taxon>Ecdysozoa</taxon>
        <taxon>Arthropoda</taxon>
        <taxon>Hexapoda</taxon>
        <taxon>Insecta</taxon>
        <taxon>Pterygota</taxon>
        <taxon>Neoptera</taxon>
        <taxon>Polyneoptera</taxon>
        <taxon>Dictyoptera</taxon>
        <taxon>Blattodea</taxon>
        <taxon>Blaberoidea</taxon>
        <taxon>Blaberidae</taxon>
        <taxon>Diplopterinae</taxon>
        <taxon>Diploptera</taxon>
    </lineage>
</organism>
<dbReference type="AlphaFoldDB" id="A0AAD7ZMU9"/>
<evidence type="ECO:0000313" key="1">
    <source>
        <dbReference type="EMBL" id="KAJ9583684.1"/>
    </source>
</evidence>
<reference evidence="1" key="2">
    <citation type="submission" date="2023-05" db="EMBL/GenBank/DDBJ databases">
        <authorList>
            <person name="Fouks B."/>
        </authorList>
    </citation>
    <scope>NUCLEOTIDE SEQUENCE</scope>
    <source>
        <strain evidence="1">Stay&amp;Tobe</strain>
        <tissue evidence="1">Testes</tissue>
    </source>
</reference>
<reference evidence="1" key="1">
    <citation type="journal article" date="2023" name="IScience">
        <title>Live-bearing cockroach genome reveals convergent evolutionary mechanisms linked to viviparity in insects and beyond.</title>
        <authorList>
            <person name="Fouks B."/>
            <person name="Harrison M.C."/>
            <person name="Mikhailova A.A."/>
            <person name="Marchal E."/>
            <person name="English S."/>
            <person name="Carruthers M."/>
            <person name="Jennings E.C."/>
            <person name="Chiamaka E.L."/>
            <person name="Frigard R.A."/>
            <person name="Pippel M."/>
            <person name="Attardo G.M."/>
            <person name="Benoit J.B."/>
            <person name="Bornberg-Bauer E."/>
            <person name="Tobe S.S."/>
        </authorList>
    </citation>
    <scope>NUCLEOTIDE SEQUENCE</scope>
    <source>
        <strain evidence="1">Stay&amp;Tobe</strain>
    </source>
</reference>
<keyword evidence="2" id="KW-1185">Reference proteome</keyword>
<comment type="caution">
    <text evidence="1">The sequence shown here is derived from an EMBL/GenBank/DDBJ whole genome shotgun (WGS) entry which is preliminary data.</text>
</comment>
<name>A0AAD7ZMU9_DIPPU</name>
<dbReference type="Proteomes" id="UP001233999">
    <property type="component" value="Unassembled WGS sequence"/>
</dbReference>